<comment type="similarity">
    <text evidence="1">Belongs to the RecO family.</text>
</comment>
<reference evidence="8 9" key="1">
    <citation type="journal article" date="2016" name="Nat. Commun.">
        <title>Thousands of microbial genomes shed light on interconnected biogeochemical processes in an aquifer system.</title>
        <authorList>
            <person name="Anantharaman K."/>
            <person name="Brown C.T."/>
            <person name="Hug L.A."/>
            <person name="Sharon I."/>
            <person name="Castelle C.J."/>
            <person name="Probst A.J."/>
            <person name="Thomas B.C."/>
            <person name="Singh A."/>
            <person name="Wilkins M.J."/>
            <person name="Karaoz U."/>
            <person name="Brodie E.L."/>
            <person name="Williams K.H."/>
            <person name="Hubbard S.S."/>
            <person name="Banfield J.F."/>
        </authorList>
    </citation>
    <scope>NUCLEOTIDE SEQUENCE [LARGE SCALE GENOMIC DNA]</scope>
</reference>
<dbReference type="GO" id="GO:0043590">
    <property type="term" value="C:bacterial nucleoid"/>
    <property type="evidence" value="ECO:0007669"/>
    <property type="project" value="TreeGrafter"/>
</dbReference>
<dbReference type="InterPro" id="IPR012340">
    <property type="entry name" value="NA-bd_OB-fold"/>
</dbReference>
<dbReference type="AlphaFoldDB" id="A0A1F4TR89"/>
<keyword evidence="3" id="KW-0227">DNA damage</keyword>
<dbReference type="InterPro" id="IPR042242">
    <property type="entry name" value="RecO_C"/>
</dbReference>
<sequence>MPAYKARAISLKTKPFAEADKMVTIFSREYGKLRVLAKSARRVPSRLGGRVETFSYADYFIAKGRSMDIVSQCEILETFQSLREDGSALQTGLYFLKLIDAGTSEGQHNPELFDLLLKALYTLKFKKDPQLVEKRFEIAFMKLEGIYRDGVEPKLCLSEHMGVDLCRW</sequence>
<evidence type="ECO:0000313" key="9">
    <source>
        <dbReference type="Proteomes" id="UP000178951"/>
    </source>
</evidence>
<evidence type="ECO:0000256" key="3">
    <source>
        <dbReference type="ARBA" id="ARBA00022763"/>
    </source>
</evidence>
<dbReference type="Pfam" id="PF11967">
    <property type="entry name" value="RecO_N"/>
    <property type="match status" value="1"/>
</dbReference>
<comment type="caution">
    <text evidence="8">The sequence shown here is derived from an EMBL/GenBank/DDBJ whole genome shotgun (WGS) entry which is preliminary data.</text>
</comment>
<name>A0A1F4TR89_UNCSA</name>
<dbReference type="InterPro" id="IPR022572">
    <property type="entry name" value="DNA_rep/recomb_RecO_N"/>
</dbReference>
<protein>
    <recommendedName>
        <fullName evidence="2">DNA repair protein RecO</fullName>
    </recommendedName>
    <alternativeName>
        <fullName evidence="6">Recombination protein O</fullName>
    </alternativeName>
</protein>
<evidence type="ECO:0000256" key="4">
    <source>
        <dbReference type="ARBA" id="ARBA00023172"/>
    </source>
</evidence>
<keyword evidence="5" id="KW-0234">DNA repair</keyword>
<dbReference type="GO" id="GO:0006302">
    <property type="term" value="P:double-strand break repair"/>
    <property type="evidence" value="ECO:0007669"/>
    <property type="project" value="TreeGrafter"/>
</dbReference>
<evidence type="ECO:0000256" key="2">
    <source>
        <dbReference type="ARBA" id="ARBA00021310"/>
    </source>
</evidence>
<evidence type="ECO:0000256" key="6">
    <source>
        <dbReference type="ARBA" id="ARBA00033409"/>
    </source>
</evidence>
<dbReference type="PANTHER" id="PTHR33991:SF1">
    <property type="entry name" value="DNA REPAIR PROTEIN RECO"/>
    <property type="match status" value="1"/>
</dbReference>
<dbReference type="SUPFAM" id="SSF50249">
    <property type="entry name" value="Nucleic acid-binding proteins"/>
    <property type="match status" value="1"/>
</dbReference>
<dbReference type="Pfam" id="PF02565">
    <property type="entry name" value="RecO_C"/>
    <property type="match status" value="1"/>
</dbReference>
<dbReference type="Gene3D" id="2.40.50.140">
    <property type="entry name" value="Nucleic acid-binding proteins"/>
    <property type="match status" value="1"/>
</dbReference>
<dbReference type="EMBL" id="MEUF01000036">
    <property type="protein sequence ID" value="OGC35050.1"/>
    <property type="molecule type" value="Genomic_DNA"/>
</dbReference>
<evidence type="ECO:0000259" key="7">
    <source>
        <dbReference type="Pfam" id="PF11967"/>
    </source>
</evidence>
<gene>
    <name evidence="8" type="ORF">A2311_05990</name>
</gene>
<dbReference type="GO" id="GO:0006310">
    <property type="term" value="P:DNA recombination"/>
    <property type="evidence" value="ECO:0007669"/>
    <property type="project" value="UniProtKB-KW"/>
</dbReference>
<dbReference type="STRING" id="1802583.A2311_05990"/>
<organism evidence="8 9">
    <name type="scientific">candidate division WOR-1 bacterium RIFOXYB2_FULL_48_7</name>
    <dbReference type="NCBI Taxonomy" id="1802583"/>
    <lineage>
        <taxon>Bacteria</taxon>
        <taxon>Bacillati</taxon>
        <taxon>Saganbacteria</taxon>
    </lineage>
</organism>
<feature type="domain" description="DNA replication/recombination mediator RecO N-terminal" evidence="7">
    <location>
        <begin position="1"/>
        <end position="79"/>
    </location>
</feature>
<evidence type="ECO:0000256" key="5">
    <source>
        <dbReference type="ARBA" id="ARBA00023204"/>
    </source>
</evidence>
<dbReference type="InterPro" id="IPR003717">
    <property type="entry name" value="RecO"/>
</dbReference>
<dbReference type="NCBIfam" id="TIGR00613">
    <property type="entry name" value="reco"/>
    <property type="match status" value="1"/>
</dbReference>
<accession>A0A1F4TR89</accession>
<evidence type="ECO:0000313" key="8">
    <source>
        <dbReference type="EMBL" id="OGC35050.1"/>
    </source>
</evidence>
<dbReference type="SUPFAM" id="SSF57863">
    <property type="entry name" value="ArfGap/RecO-like zinc finger"/>
    <property type="match status" value="1"/>
</dbReference>
<keyword evidence="4" id="KW-0233">DNA recombination</keyword>
<evidence type="ECO:0000256" key="1">
    <source>
        <dbReference type="ARBA" id="ARBA00007452"/>
    </source>
</evidence>
<dbReference type="Proteomes" id="UP000178951">
    <property type="component" value="Unassembled WGS sequence"/>
</dbReference>
<dbReference type="InterPro" id="IPR037278">
    <property type="entry name" value="ARFGAP/RecO"/>
</dbReference>
<dbReference type="Gene3D" id="1.20.1440.120">
    <property type="entry name" value="Recombination protein O, C-terminal domain"/>
    <property type="match status" value="1"/>
</dbReference>
<dbReference type="PANTHER" id="PTHR33991">
    <property type="entry name" value="DNA REPAIR PROTEIN RECO"/>
    <property type="match status" value="1"/>
</dbReference>
<proteinExistence type="inferred from homology"/>